<evidence type="ECO:0000313" key="4">
    <source>
        <dbReference type="Proteomes" id="UP000095751"/>
    </source>
</evidence>
<keyword evidence="4" id="KW-1185">Reference proteome</keyword>
<organism evidence="3 4">
    <name type="scientific">Fragilariopsis cylindrus CCMP1102</name>
    <dbReference type="NCBI Taxonomy" id="635003"/>
    <lineage>
        <taxon>Eukaryota</taxon>
        <taxon>Sar</taxon>
        <taxon>Stramenopiles</taxon>
        <taxon>Ochrophyta</taxon>
        <taxon>Bacillariophyta</taxon>
        <taxon>Bacillariophyceae</taxon>
        <taxon>Bacillariophycidae</taxon>
        <taxon>Bacillariales</taxon>
        <taxon>Bacillariaceae</taxon>
        <taxon>Fragilariopsis</taxon>
    </lineage>
</organism>
<evidence type="ECO:0000256" key="2">
    <source>
        <dbReference type="SAM" id="Phobius"/>
    </source>
</evidence>
<sequence>MKTTTKLQSLRFLSYLDTGNDDNDDNDDIYVESSYFNGIRDFREWRAISIILPAISGFMAIECLALCVDESIRGKFPSSIAITLYIMEALVAPGIFISNFTLTFIAYRIRSMPFFFVRRSRRRRKKPNDNEQLEGGQQQDANNDQEDEDDEIAAEPLIQPKVLVIGMRIVALVQLVLSIIVNFDVVWSDADVAGRAGWITVVMTKTKDWNPSSLSHVILALLSMFFTSISCLYFAVLLWRYGNELSMTIYTSIFNPWMTPLVGAVAMFAGQMLGPRLFPVLSNFGICVHQLSMLIIMVEIRKDLGKSVELGSFLGAVWSGEQMSLENNVNEETEIDPSTLETTKGENRNDSSRSGILWPSSSTEKEDHTIINNSHLLT</sequence>
<feature type="region of interest" description="Disordered" evidence="1">
    <location>
        <begin position="123"/>
        <end position="150"/>
    </location>
</feature>
<evidence type="ECO:0000256" key="1">
    <source>
        <dbReference type="SAM" id="MobiDB-lite"/>
    </source>
</evidence>
<keyword evidence="2" id="KW-1133">Transmembrane helix</keyword>
<reference evidence="3 4" key="1">
    <citation type="submission" date="2016-09" db="EMBL/GenBank/DDBJ databases">
        <title>Extensive genetic diversity and differential bi-allelic expression allows diatom success in the polar Southern Ocean.</title>
        <authorList>
            <consortium name="DOE Joint Genome Institute"/>
            <person name="Mock T."/>
            <person name="Otillar R.P."/>
            <person name="Strauss J."/>
            <person name="Dupont C."/>
            <person name="Frickenhaus S."/>
            <person name="Maumus F."/>
            <person name="Mcmullan M."/>
            <person name="Sanges R."/>
            <person name="Schmutz J."/>
            <person name="Toseland A."/>
            <person name="Valas R."/>
            <person name="Veluchamy A."/>
            <person name="Ward B.J."/>
            <person name="Allen A."/>
            <person name="Barry K."/>
            <person name="Falciatore A."/>
            <person name="Ferrante M."/>
            <person name="Fortunato A.E."/>
            <person name="Gloeckner G."/>
            <person name="Gruber A."/>
            <person name="Hipkin R."/>
            <person name="Janech M."/>
            <person name="Kroth P."/>
            <person name="Leese F."/>
            <person name="Lindquist E."/>
            <person name="Lyon B.R."/>
            <person name="Martin J."/>
            <person name="Mayer C."/>
            <person name="Parker M."/>
            <person name="Quesneville H."/>
            <person name="Raymond J."/>
            <person name="Uhlig C."/>
            <person name="Valentin K.U."/>
            <person name="Worden A.Z."/>
            <person name="Armbrust E.V."/>
            <person name="Bowler C."/>
            <person name="Green B."/>
            <person name="Moulton V."/>
            <person name="Van Oosterhout C."/>
            <person name="Grigoriev I."/>
        </authorList>
    </citation>
    <scope>NUCLEOTIDE SEQUENCE [LARGE SCALE GENOMIC DNA]</scope>
    <source>
        <strain evidence="3 4">CCMP1102</strain>
    </source>
</reference>
<feature type="transmembrane region" description="Helical" evidence="2">
    <location>
        <begin position="253"/>
        <end position="274"/>
    </location>
</feature>
<dbReference type="Proteomes" id="UP000095751">
    <property type="component" value="Unassembled WGS sequence"/>
</dbReference>
<protein>
    <submittedName>
        <fullName evidence="3">Uncharacterized protein</fullName>
    </submittedName>
</protein>
<dbReference type="AlphaFoldDB" id="A0A1E7FWF5"/>
<feature type="transmembrane region" description="Helical" evidence="2">
    <location>
        <begin position="80"/>
        <end position="109"/>
    </location>
</feature>
<proteinExistence type="predicted"/>
<gene>
    <name evidence="3" type="ORF">FRACYDRAFT_232655</name>
</gene>
<dbReference type="KEGG" id="fcy:FRACYDRAFT_232655"/>
<name>A0A1E7FWF5_9STRA</name>
<keyword evidence="2" id="KW-0812">Transmembrane</keyword>
<feature type="transmembrane region" description="Helical" evidence="2">
    <location>
        <begin position="47"/>
        <end position="68"/>
    </location>
</feature>
<keyword evidence="2" id="KW-0472">Membrane</keyword>
<dbReference type="EMBL" id="KV784353">
    <property type="protein sequence ID" value="OEU22498.1"/>
    <property type="molecule type" value="Genomic_DNA"/>
</dbReference>
<dbReference type="InParanoid" id="A0A1E7FWF5"/>
<accession>A0A1E7FWF5</accession>
<feature type="transmembrane region" description="Helical" evidence="2">
    <location>
        <begin position="217"/>
        <end position="241"/>
    </location>
</feature>
<evidence type="ECO:0000313" key="3">
    <source>
        <dbReference type="EMBL" id="OEU22498.1"/>
    </source>
</evidence>
<dbReference type="OrthoDB" id="196644at2759"/>
<feature type="transmembrane region" description="Helical" evidence="2">
    <location>
        <begin position="162"/>
        <end position="181"/>
    </location>
</feature>
<feature type="region of interest" description="Disordered" evidence="1">
    <location>
        <begin position="328"/>
        <end position="378"/>
    </location>
</feature>